<dbReference type="InterPro" id="IPR041588">
    <property type="entry name" value="Integrase_H2C2"/>
</dbReference>
<dbReference type="InterPro" id="IPR012337">
    <property type="entry name" value="RNaseH-like_sf"/>
</dbReference>
<dbReference type="PANTHER" id="PTHR46888:SF13">
    <property type="entry name" value="RIBONUCLEASE H"/>
    <property type="match status" value="1"/>
</dbReference>
<dbReference type="Gene3D" id="1.10.4020.10">
    <property type="entry name" value="DNA breaking-rejoining enzymes"/>
    <property type="match status" value="1"/>
</dbReference>
<feature type="domain" description="Integrase catalytic" evidence="2">
    <location>
        <begin position="707"/>
        <end position="865"/>
    </location>
</feature>
<dbReference type="PANTHER" id="PTHR46888">
    <property type="entry name" value="ZINC KNUCKLE DOMAINCONTAINING PROTEIN-RELATED"/>
    <property type="match status" value="1"/>
</dbReference>
<organism evidence="3 4">
    <name type="scientific">Cyprinus carpio carpio</name>
    <dbReference type="NCBI Taxonomy" id="630221"/>
    <lineage>
        <taxon>Eukaryota</taxon>
        <taxon>Metazoa</taxon>
        <taxon>Chordata</taxon>
        <taxon>Craniata</taxon>
        <taxon>Vertebrata</taxon>
        <taxon>Euteleostomi</taxon>
        <taxon>Actinopterygii</taxon>
        <taxon>Neopterygii</taxon>
        <taxon>Teleostei</taxon>
        <taxon>Ostariophysi</taxon>
        <taxon>Cypriniformes</taxon>
        <taxon>Cyprinidae</taxon>
        <taxon>Cyprininae</taxon>
        <taxon>Cyprinus</taxon>
    </lineage>
</organism>
<accession>A0A9J8AQ45</accession>
<dbReference type="OMA" id="SHCIESA"/>
<dbReference type="GO" id="GO:0003676">
    <property type="term" value="F:nucleic acid binding"/>
    <property type="evidence" value="ECO:0007669"/>
    <property type="project" value="InterPro"/>
</dbReference>
<dbReference type="SUPFAM" id="SSF53098">
    <property type="entry name" value="Ribonuclease H-like"/>
    <property type="match status" value="1"/>
</dbReference>
<protein>
    <recommendedName>
        <fullName evidence="1">Gypsy retrotransposon integrase-like protein 1</fullName>
    </recommendedName>
</protein>
<dbReference type="InterPro" id="IPR003309">
    <property type="entry name" value="SCAN_dom"/>
</dbReference>
<dbReference type="Pfam" id="PF17921">
    <property type="entry name" value="Integrase_H2C2"/>
    <property type="match status" value="1"/>
</dbReference>
<dbReference type="AlphaFoldDB" id="A0A9J8AQ45"/>
<dbReference type="Ensembl" id="ENSCCRT00000111546.1">
    <property type="protein sequence ID" value="ENSCCRP00000147309.1"/>
    <property type="gene ID" value="ENSCCRG00000073403.1"/>
</dbReference>
<dbReference type="GeneTree" id="ENSGT01050000244855"/>
<dbReference type="GO" id="GO:0015074">
    <property type="term" value="P:DNA integration"/>
    <property type="evidence" value="ECO:0007669"/>
    <property type="project" value="InterPro"/>
</dbReference>
<dbReference type="Gene3D" id="1.10.340.70">
    <property type="match status" value="1"/>
</dbReference>
<evidence type="ECO:0000259" key="2">
    <source>
        <dbReference type="PROSITE" id="PS50994"/>
    </source>
</evidence>
<dbReference type="Pfam" id="PF02023">
    <property type="entry name" value="SCAN"/>
    <property type="match status" value="1"/>
</dbReference>
<evidence type="ECO:0000313" key="4">
    <source>
        <dbReference type="Proteomes" id="UP001108240"/>
    </source>
</evidence>
<proteinExistence type="predicted"/>
<dbReference type="InterPro" id="IPR001584">
    <property type="entry name" value="Integrase_cat-core"/>
</dbReference>
<dbReference type="InterPro" id="IPR036397">
    <property type="entry name" value="RNaseH_sf"/>
</dbReference>
<dbReference type="Gene3D" id="3.30.420.10">
    <property type="entry name" value="Ribonuclease H-like superfamily/Ribonuclease H"/>
    <property type="match status" value="1"/>
</dbReference>
<dbReference type="FunFam" id="3.30.420.10:FF:000032">
    <property type="entry name" value="Retrovirus-related Pol polyprotein from transposon 297-like Protein"/>
    <property type="match status" value="1"/>
</dbReference>
<dbReference type="FunFam" id="1.10.340.70:FF:000001">
    <property type="entry name" value="Retrovirus-related Pol polyprotein from transposon gypsy-like Protein"/>
    <property type="match status" value="1"/>
</dbReference>
<reference evidence="3" key="1">
    <citation type="submission" date="2025-08" db="UniProtKB">
        <authorList>
            <consortium name="Ensembl"/>
        </authorList>
    </citation>
    <scope>IDENTIFICATION</scope>
</reference>
<dbReference type="Proteomes" id="UP001108240">
    <property type="component" value="Unplaced"/>
</dbReference>
<sequence>MESEVEAFINSPSVEQLDRFQKKELLQIAESFKISVSSPALKVDIKNEILSEESVPPAREFDPKVALKSKELDLQIKRQEHETRLLGLRELELVRLTKQEERAQPIGEPQGARGLSQFDPTRYMKLVPQFRESEVDAYFTAFERVAGKLCWPKDMWAVMLQSSFVGKAQEVCSALPIEDSLNYDEVKTAVLRAYELVPEAYRQKFRKYTKTARQTFVEFAHDKKAMLEKWCVASEATTFERLQELILLEDFKGCLPENLVLHLNEQKVSTLSEAAVFADEYVLTHRTVFPTPCPSQNVRAYTERNSVGVCFSKSDSRASTPGGSTFRSTESKRACFFCLDPSHLIADCKAWKQKNAAAKAKGVAHLVLEPQVGMAETFSPGTELFKPFLMSGSVSISPGGTSKPVSILRDTGAAHSFIHKNVLQLATDTYTGTDILVRGIELGCIKVPVHSVFLKSELVTGLVNVGVCVKLPVEGVNFILGNDLAGGNVFPFPLVSERPTRDSAELAVSPPLFPACAITRSQSQKFADTVDLSDSFLLSSKPTELSLSVNDNVLETNSDACNQGQIVTIGRKQLSTAQKSDSTLSHCIESAVKTKDELVHVRMGYYWDGDVLRRKWLPISGDKTDLNHAYQIVVPTCYRPVVLELAHDHLMAGHFGVNKTFKCVTKYFYWPGVKACVAKYCRSCHACQIVGKPNQVVRPAPLHPIPVVGEPFKRLILDCVGPLPKSKSGHQYVLTLMCATTRFPEAVPLRNIKAKTVAKELIKFFSLFGLPRVIQTDRGTNFTSKLFKQVLTRISVSHQMSSAYHPESQGALERFHQTLKTMLRIYCVETGKDWADSLPLLLFAIRETVQDSLGFSPAQLVFGHSIHGPLRLLSEQMLEKEVALVPVAEYVDTLRKRLNRACELAKSNIACSQAVMAAD</sequence>
<dbReference type="Pfam" id="PF00665">
    <property type="entry name" value="rve"/>
    <property type="match status" value="1"/>
</dbReference>
<dbReference type="InterPro" id="IPR038269">
    <property type="entry name" value="SCAN_sf"/>
</dbReference>
<dbReference type="SUPFAM" id="SSF47353">
    <property type="entry name" value="Retrovirus capsid dimerization domain-like"/>
    <property type="match status" value="1"/>
</dbReference>
<dbReference type="PROSITE" id="PS50994">
    <property type="entry name" value="INTEGRASE"/>
    <property type="match status" value="1"/>
</dbReference>
<keyword evidence="4" id="KW-1185">Reference proteome</keyword>
<evidence type="ECO:0000256" key="1">
    <source>
        <dbReference type="ARBA" id="ARBA00039658"/>
    </source>
</evidence>
<evidence type="ECO:0000313" key="3">
    <source>
        <dbReference type="Ensembl" id="ENSCCRP00000147309.1"/>
    </source>
</evidence>
<reference evidence="3" key="2">
    <citation type="submission" date="2025-09" db="UniProtKB">
        <authorList>
            <consortium name="Ensembl"/>
        </authorList>
    </citation>
    <scope>IDENTIFICATION</scope>
</reference>
<name>A0A9J8AQ45_CYPCA</name>